<dbReference type="Pfam" id="PF05686">
    <property type="entry name" value="Glyco_transf_90"/>
    <property type="match status" value="1"/>
</dbReference>
<accession>A0A5N6KSZ9</accession>
<dbReference type="InterPro" id="IPR051091">
    <property type="entry name" value="O-Glucosyltr/Glycosyltrsf_90"/>
</dbReference>
<dbReference type="AlphaFoldDB" id="A0A5N6KSZ9"/>
<name>A0A5N6KSZ9_9ROSI</name>
<feature type="transmembrane region" description="Helical" evidence="1">
    <location>
        <begin position="32"/>
        <end position="51"/>
    </location>
</feature>
<keyword evidence="1" id="KW-0812">Transmembrane</keyword>
<comment type="caution">
    <text evidence="3">The sequence shown here is derived from an EMBL/GenBank/DDBJ whole genome shotgun (WGS) entry which is preliminary data.</text>
</comment>
<keyword evidence="4" id="KW-1185">Reference proteome</keyword>
<dbReference type="OrthoDB" id="512899at2759"/>
<organism evidence="3 4">
    <name type="scientific">Carpinus fangiana</name>
    <dbReference type="NCBI Taxonomy" id="176857"/>
    <lineage>
        <taxon>Eukaryota</taxon>
        <taxon>Viridiplantae</taxon>
        <taxon>Streptophyta</taxon>
        <taxon>Embryophyta</taxon>
        <taxon>Tracheophyta</taxon>
        <taxon>Spermatophyta</taxon>
        <taxon>Magnoliopsida</taxon>
        <taxon>eudicotyledons</taxon>
        <taxon>Gunneridae</taxon>
        <taxon>Pentapetalae</taxon>
        <taxon>rosids</taxon>
        <taxon>fabids</taxon>
        <taxon>Fagales</taxon>
        <taxon>Betulaceae</taxon>
        <taxon>Carpinus</taxon>
    </lineage>
</organism>
<evidence type="ECO:0000313" key="3">
    <source>
        <dbReference type="EMBL" id="KAB8339011.1"/>
    </source>
</evidence>
<keyword evidence="1" id="KW-0472">Membrane</keyword>
<reference evidence="3 4" key="1">
    <citation type="submission" date="2019-06" db="EMBL/GenBank/DDBJ databases">
        <title>A chromosomal-level reference genome of Carpinus fangiana (Coryloideae, Betulaceae).</title>
        <authorList>
            <person name="Yang X."/>
            <person name="Wang Z."/>
            <person name="Zhang L."/>
            <person name="Hao G."/>
            <person name="Liu J."/>
            <person name="Yang Y."/>
        </authorList>
    </citation>
    <scope>NUCLEOTIDE SEQUENCE [LARGE SCALE GENOMIC DNA]</scope>
    <source>
        <strain evidence="3">Cfa_2016G</strain>
        <tissue evidence="3">Leaf</tissue>
    </source>
</reference>
<sequence length="483" mass="55735">MDKVRRFANSPAVQNLQALQQQLPHILKSRAYVRYLLVVLFAVSLTAIVVANDPKKKLRAYHQGLYDGPSACKNSVSYRCDECITCAIKGSKPAPNPESEAWSWDWKKDAVNFGLNNAQCDVAFTGLFHAIDDSVAAASTTRNTTADMESDMKMPGSIRAVVQDGQLYIHSVTPHKKDKNAFRARTIALLSSLHRALSASPTPHLIPNIEFTMTVQNSAFNAYRERPNRPIWAFARRQEDDKVWLMPDFGSWSADELHISSYTESRLRIEDVEGQYKNHWKQKFQNLFWRGEVYEAEKLRGDLMRATDRKEWSDVQALDSHAGAHNSDHAIEDYCRHMFLAVAEGQSYSGRIRYLQNCRSVIIAHKAQWITPLTHLMVAQGAQQNFVQVERDWSDLSVQMVKLRTNLDMAEKIADRSREVFGERYNTPAAEACYWRRLVDGWAKVTEPYEIYEEDMRRRWRGIPFETWLIIGFGSKEWWRTQY</sequence>
<feature type="domain" description="Glycosyl transferase CAP10" evidence="2">
    <location>
        <begin position="205"/>
        <end position="450"/>
    </location>
</feature>
<proteinExistence type="predicted"/>
<dbReference type="EMBL" id="VIBQ01000010">
    <property type="protein sequence ID" value="KAB8339011.1"/>
    <property type="molecule type" value="Genomic_DNA"/>
</dbReference>
<evidence type="ECO:0000313" key="4">
    <source>
        <dbReference type="Proteomes" id="UP000327013"/>
    </source>
</evidence>
<dbReference type="PANTHER" id="PTHR12203">
    <property type="entry name" value="KDEL LYS-ASP-GLU-LEU CONTAINING - RELATED"/>
    <property type="match status" value="1"/>
</dbReference>
<keyword evidence="1" id="KW-1133">Transmembrane helix</keyword>
<gene>
    <name evidence="3" type="ORF">FH972_021950</name>
</gene>
<protein>
    <recommendedName>
        <fullName evidence="2">Glycosyl transferase CAP10 domain-containing protein</fullName>
    </recommendedName>
</protein>
<evidence type="ECO:0000256" key="1">
    <source>
        <dbReference type="SAM" id="Phobius"/>
    </source>
</evidence>
<dbReference type="SMART" id="SM00672">
    <property type="entry name" value="CAP10"/>
    <property type="match status" value="1"/>
</dbReference>
<dbReference type="InterPro" id="IPR006598">
    <property type="entry name" value="CAP10"/>
</dbReference>
<dbReference type="PANTHER" id="PTHR12203:SF63">
    <property type="entry name" value="GLYCOSYL TRANSFERASE CAP10 DOMAIN-CONTAINING PROTEIN"/>
    <property type="match status" value="1"/>
</dbReference>
<dbReference type="Proteomes" id="UP000327013">
    <property type="component" value="Unassembled WGS sequence"/>
</dbReference>
<evidence type="ECO:0000259" key="2">
    <source>
        <dbReference type="SMART" id="SM00672"/>
    </source>
</evidence>